<protein>
    <submittedName>
        <fullName evidence="1">Uncharacterized protein</fullName>
    </submittedName>
</protein>
<reference evidence="1 2" key="1">
    <citation type="submission" date="2019-07" db="EMBL/GenBank/DDBJ databases">
        <title>De Novo Assembly of kiwifruit Actinidia rufa.</title>
        <authorList>
            <person name="Sugita-Konishi S."/>
            <person name="Sato K."/>
            <person name="Mori E."/>
            <person name="Abe Y."/>
            <person name="Kisaki G."/>
            <person name="Hamano K."/>
            <person name="Suezawa K."/>
            <person name="Otani M."/>
            <person name="Fukuda T."/>
            <person name="Manabe T."/>
            <person name="Gomi K."/>
            <person name="Tabuchi M."/>
            <person name="Akimitsu K."/>
            <person name="Kataoka I."/>
        </authorList>
    </citation>
    <scope>NUCLEOTIDE SEQUENCE [LARGE SCALE GENOMIC DNA]</scope>
    <source>
        <strain evidence="2">cv. Fuchu</strain>
    </source>
</reference>
<dbReference type="Proteomes" id="UP000585474">
    <property type="component" value="Unassembled WGS sequence"/>
</dbReference>
<proteinExistence type="predicted"/>
<keyword evidence="2" id="KW-1185">Reference proteome</keyword>
<name>A0A7J0GV41_9ERIC</name>
<sequence>MKKHRKKIESSGHAELDGICKEATRIMEFADGEEVGWLEGCGRHMATRVKIARMQPRLEEVRKTSRDARATVTHLEAKESKIMNEIKKSKLEVARTDLEKRFVKF</sequence>
<comment type="caution">
    <text evidence="1">The sequence shown here is derived from an EMBL/GenBank/DDBJ whole genome shotgun (WGS) entry which is preliminary data.</text>
</comment>
<dbReference type="EMBL" id="BJWL01000024">
    <property type="protein sequence ID" value="GFZ14591.1"/>
    <property type="molecule type" value="Genomic_DNA"/>
</dbReference>
<gene>
    <name evidence="1" type="ORF">Acr_24g0007810</name>
</gene>
<dbReference type="AlphaFoldDB" id="A0A7J0GV41"/>
<accession>A0A7J0GV41</accession>
<organism evidence="1 2">
    <name type="scientific">Actinidia rufa</name>
    <dbReference type="NCBI Taxonomy" id="165716"/>
    <lineage>
        <taxon>Eukaryota</taxon>
        <taxon>Viridiplantae</taxon>
        <taxon>Streptophyta</taxon>
        <taxon>Embryophyta</taxon>
        <taxon>Tracheophyta</taxon>
        <taxon>Spermatophyta</taxon>
        <taxon>Magnoliopsida</taxon>
        <taxon>eudicotyledons</taxon>
        <taxon>Gunneridae</taxon>
        <taxon>Pentapetalae</taxon>
        <taxon>asterids</taxon>
        <taxon>Ericales</taxon>
        <taxon>Actinidiaceae</taxon>
        <taxon>Actinidia</taxon>
    </lineage>
</organism>
<evidence type="ECO:0000313" key="2">
    <source>
        <dbReference type="Proteomes" id="UP000585474"/>
    </source>
</evidence>
<evidence type="ECO:0000313" key="1">
    <source>
        <dbReference type="EMBL" id="GFZ14591.1"/>
    </source>
</evidence>